<dbReference type="EMBL" id="UOEP01000140">
    <property type="protein sequence ID" value="VAW21287.1"/>
    <property type="molecule type" value="Genomic_DNA"/>
</dbReference>
<evidence type="ECO:0000313" key="2">
    <source>
        <dbReference type="EMBL" id="VAW21287.1"/>
    </source>
</evidence>
<accession>A0A3B0U700</accession>
<keyword evidence="1" id="KW-1133">Transmembrane helix</keyword>
<gene>
    <name evidence="2" type="ORF">MNBD_BACTEROID01-1538</name>
</gene>
<evidence type="ECO:0008006" key="3">
    <source>
        <dbReference type="Google" id="ProtNLM"/>
    </source>
</evidence>
<evidence type="ECO:0000256" key="1">
    <source>
        <dbReference type="SAM" id="Phobius"/>
    </source>
</evidence>
<feature type="transmembrane region" description="Helical" evidence="1">
    <location>
        <begin position="16"/>
        <end position="36"/>
    </location>
</feature>
<keyword evidence="1" id="KW-0472">Membrane</keyword>
<dbReference type="AlphaFoldDB" id="A0A3B0U700"/>
<protein>
    <recommendedName>
        <fullName evidence="3">Glycoside hydrolase 123 C-terminal domain-containing protein</fullName>
    </recommendedName>
</protein>
<name>A0A3B0U700_9ZZZZ</name>
<keyword evidence="1" id="KW-0812">Transmembrane</keyword>
<proteinExistence type="predicted"/>
<reference evidence="2" key="1">
    <citation type="submission" date="2018-06" db="EMBL/GenBank/DDBJ databases">
        <authorList>
            <person name="Zhirakovskaya E."/>
        </authorList>
    </citation>
    <scope>NUCLEOTIDE SEQUENCE</scope>
</reference>
<organism evidence="2">
    <name type="scientific">hydrothermal vent metagenome</name>
    <dbReference type="NCBI Taxonomy" id="652676"/>
    <lineage>
        <taxon>unclassified sequences</taxon>
        <taxon>metagenomes</taxon>
        <taxon>ecological metagenomes</taxon>
    </lineage>
</organism>
<sequence>MENRRLFATTPTPGKAGIIMPPLIIIMIIAIAIAAAPPSKASIQPGKQKGGVTITTYLLRDRAVILDSLVMKKLMYFSFKTSHPLSAVKGGAAAGTLSHGGEVIARDTAYFFDEAAGNLGFSLPFDTPGGIYHLDIKILDKKGVLLDSFSNDYNRKGLKPYFKRTINFWDFTTPYAHLDCSGYGDVTYHFKSKKGLTGIHSLGISARATTGSSLPGFIELRLNGASLGEFKLPGGDDPDTIADWQVKAVGILSGLAIQKGENRLSFTLKPNKGHGEGLRIYSTKNSADPKFGAAVPITLSVSSGAPLKQTVFTIPVWGVEGEHISSNLTTPAQEEFVQEMPGKGGQPLPLNSQDIKKGYVVFSRDFQRYTYPWTVPAEKERADSLNVVMAQGDFEPLTFSIYPIRYLGDTRVTVSSLTGPGGKVIPPGDIQVYVVKTMKKRSGTGKYKLTPRLLGRVNNADIPISYTTRFWLTIHAGSATVPGKYSGLIQIGPEKEGASTIPLTVEVLPIKLEPVPGIAYSMLMSYEFFEMDSKNWTAEEREKIYQDGVNVFRDYKNHGMSTVDVSSPHYFQWNKDGTPRMEHFKAMVKAAKEVGFDKPIYWYFAHYIQATKGVHPGNVRNYDPKVHLKRAKYLVGLALKLDKELGGPPVRFMPIDEPRIASRQKITIDLFKEIKEVPGTIIMCTTDIGGKLLDIENNSRRYRKPLPPGVKVRHSEREVWEYNNTAIQSFNPAYSRYIYGYYTWRQDLDGMNSWGPGTTENSRGNPFEDLDSKYSDYFIFFPHVGGPLPTPNWEALREGIDDIRYVYQLEKLCKEKSAAHPEEVAAAEKFLDGVRALCDFDDKTIINSFGDWTPERFDSIRGGVISWILKLKKL</sequence>